<dbReference type="FunFam" id="3.40.50.620:FF:000077">
    <property type="entry name" value="Leucine--tRNA ligase"/>
    <property type="match status" value="1"/>
</dbReference>
<keyword evidence="5" id="KW-0067">ATP-binding</keyword>
<dbReference type="Gene3D" id="3.40.50.620">
    <property type="entry name" value="HUPs"/>
    <property type="match status" value="1"/>
</dbReference>
<gene>
    <name evidence="9" type="ORF">METZ01_LOCUS251673</name>
</gene>
<accession>A0A382IHQ5</accession>
<dbReference type="InterPro" id="IPR002302">
    <property type="entry name" value="Leu-tRNA-ligase"/>
</dbReference>
<feature type="non-terminal residue" evidence="9">
    <location>
        <position position="263"/>
    </location>
</feature>
<evidence type="ECO:0000256" key="7">
    <source>
        <dbReference type="ARBA" id="ARBA00023146"/>
    </source>
</evidence>
<dbReference type="CDD" id="cd00812">
    <property type="entry name" value="LeuRS_core"/>
    <property type="match status" value="1"/>
</dbReference>
<evidence type="ECO:0000259" key="8">
    <source>
        <dbReference type="Pfam" id="PF00133"/>
    </source>
</evidence>
<dbReference type="InterPro" id="IPR009008">
    <property type="entry name" value="Val/Leu/Ile-tRNA-synth_edit"/>
</dbReference>
<dbReference type="Pfam" id="PF00133">
    <property type="entry name" value="tRNA-synt_1"/>
    <property type="match status" value="1"/>
</dbReference>
<feature type="domain" description="Aminoacyl-tRNA synthetase class Ia" evidence="8">
    <location>
        <begin position="12"/>
        <end position="222"/>
    </location>
</feature>
<dbReference type="EMBL" id="UINC01067293">
    <property type="protein sequence ID" value="SVB98819.1"/>
    <property type="molecule type" value="Genomic_DNA"/>
</dbReference>
<dbReference type="PROSITE" id="PS00178">
    <property type="entry name" value="AA_TRNA_LIGASE_I"/>
    <property type="match status" value="1"/>
</dbReference>
<dbReference type="SUPFAM" id="SSF52374">
    <property type="entry name" value="Nucleotidylyl transferase"/>
    <property type="match status" value="1"/>
</dbReference>
<dbReference type="AlphaFoldDB" id="A0A382IHQ5"/>
<dbReference type="Gene3D" id="1.10.730.10">
    <property type="entry name" value="Isoleucyl-tRNA Synthetase, Domain 1"/>
    <property type="match status" value="1"/>
</dbReference>
<dbReference type="GO" id="GO:0006429">
    <property type="term" value="P:leucyl-tRNA aminoacylation"/>
    <property type="evidence" value="ECO:0007669"/>
    <property type="project" value="InterPro"/>
</dbReference>
<proteinExistence type="inferred from homology"/>
<dbReference type="PANTHER" id="PTHR43740">
    <property type="entry name" value="LEUCYL-TRNA SYNTHETASE"/>
    <property type="match status" value="1"/>
</dbReference>
<evidence type="ECO:0000256" key="3">
    <source>
        <dbReference type="ARBA" id="ARBA00022598"/>
    </source>
</evidence>
<dbReference type="EC" id="6.1.1.4" evidence="2"/>
<name>A0A382IHQ5_9ZZZZ</name>
<dbReference type="GO" id="GO:0002161">
    <property type="term" value="F:aminoacyl-tRNA deacylase activity"/>
    <property type="evidence" value="ECO:0007669"/>
    <property type="project" value="InterPro"/>
</dbReference>
<keyword evidence="6" id="KW-0648">Protein biosynthesis</keyword>
<comment type="similarity">
    <text evidence="1">Belongs to the class-I aminoacyl-tRNA synthetase family.</text>
</comment>
<protein>
    <recommendedName>
        <fullName evidence="2">leucine--tRNA ligase</fullName>
        <ecNumber evidence="2">6.1.1.4</ecNumber>
    </recommendedName>
</protein>
<keyword evidence="3" id="KW-0436">Ligase</keyword>
<dbReference type="InterPro" id="IPR014729">
    <property type="entry name" value="Rossmann-like_a/b/a_fold"/>
</dbReference>
<evidence type="ECO:0000256" key="6">
    <source>
        <dbReference type="ARBA" id="ARBA00022917"/>
    </source>
</evidence>
<evidence type="ECO:0000256" key="4">
    <source>
        <dbReference type="ARBA" id="ARBA00022741"/>
    </source>
</evidence>
<evidence type="ECO:0000256" key="5">
    <source>
        <dbReference type="ARBA" id="ARBA00022840"/>
    </source>
</evidence>
<dbReference type="PANTHER" id="PTHR43740:SF2">
    <property type="entry name" value="LEUCINE--TRNA LIGASE, MITOCHONDRIAL"/>
    <property type="match status" value="1"/>
</dbReference>
<dbReference type="GO" id="GO:0005829">
    <property type="term" value="C:cytosol"/>
    <property type="evidence" value="ECO:0007669"/>
    <property type="project" value="TreeGrafter"/>
</dbReference>
<dbReference type="InterPro" id="IPR002300">
    <property type="entry name" value="aa-tRNA-synth_Ia"/>
</dbReference>
<reference evidence="9" key="1">
    <citation type="submission" date="2018-05" db="EMBL/GenBank/DDBJ databases">
        <authorList>
            <person name="Lanie J.A."/>
            <person name="Ng W.-L."/>
            <person name="Kazmierczak K.M."/>
            <person name="Andrzejewski T.M."/>
            <person name="Davidsen T.M."/>
            <person name="Wayne K.J."/>
            <person name="Tettelin H."/>
            <person name="Glass J.I."/>
            <person name="Rusch D."/>
            <person name="Podicherti R."/>
            <person name="Tsui H.-C.T."/>
            <person name="Winkler M.E."/>
        </authorList>
    </citation>
    <scope>NUCLEOTIDE SEQUENCE</scope>
</reference>
<dbReference type="GO" id="GO:0004823">
    <property type="term" value="F:leucine-tRNA ligase activity"/>
    <property type="evidence" value="ECO:0007669"/>
    <property type="project" value="UniProtKB-EC"/>
</dbReference>
<evidence type="ECO:0000256" key="1">
    <source>
        <dbReference type="ARBA" id="ARBA00005594"/>
    </source>
</evidence>
<evidence type="ECO:0000313" key="9">
    <source>
        <dbReference type="EMBL" id="SVB98819.1"/>
    </source>
</evidence>
<dbReference type="GO" id="GO:0005524">
    <property type="term" value="F:ATP binding"/>
    <property type="evidence" value="ECO:0007669"/>
    <property type="project" value="UniProtKB-KW"/>
</dbReference>
<dbReference type="PRINTS" id="PR00985">
    <property type="entry name" value="TRNASYNTHLEU"/>
</dbReference>
<keyword evidence="7" id="KW-0030">Aminoacyl-tRNA synthetase</keyword>
<dbReference type="Gene3D" id="3.90.740.10">
    <property type="entry name" value="Valyl/Leucyl/Isoleucyl-tRNA synthetase, editing domain"/>
    <property type="match status" value="1"/>
</dbReference>
<dbReference type="InterPro" id="IPR001412">
    <property type="entry name" value="aa-tRNA-synth_I_CS"/>
</dbReference>
<organism evidence="9">
    <name type="scientific">marine metagenome</name>
    <dbReference type="NCBI Taxonomy" id="408172"/>
    <lineage>
        <taxon>unclassified sequences</taxon>
        <taxon>metagenomes</taxon>
        <taxon>ecological metagenomes</taxon>
    </lineage>
</organism>
<sequence>MKYDPSDIEPRWQAFWDEQQTFTVKEDHEKPKYYILDMFPYPSAAGLHVGHPLGYFASDIVARYKRMQGFNVLHPMGWDAFGLPAEQYAIQTGAHPAKTTAENIKNFKKQIKRLGFSYDWSREINTTDKEYYKWTQWLFIQLYKKGLAYEAEVPVNWCPELGTVLANEEVINGKSERGGHPVFRMPMLQWMLRITDYAESLLEGLDNLEWPEHIKELQRNWIGRSEGADVDFPVISSDEVITVFTTRPDTLFGATYMVLAPEH</sequence>
<keyword evidence="4" id="KW-0547">Nucleotide-binding</keyword>
<evidence type="ECO:0000256" key="2">
    <source>
        <dbReference type="ARBA" id="ARBA00013164"/>
    </source>
</evidence>